<evidence type="ECO:0008006" key="3">
    <source>
        <dbReference type="Google" id="ProtNLM"/>
    </source>
</evidence>
<comment type="caution">
    <text evidence="1">The sequence shown here is derived from an EMBL/GenBank/DDBJ whole genome shotgun (WGS) entry which is preliminary data.</text>
</comment>
<dbReference type="EMBL" id="JARKNE010000006">
    <property type="protein sequence ID" value="KAK5826199.1"/>
    <property type="molecule type" value="Genomic_DNA"/>
</dbReference>
<organism evidence="1 2">
    <name type="scientific">Gossypium arboreum</name>
    <name type="common">Tree cotton</name>
    <name type="synonym">Gossypium nanking</name>
    <dbReference type="NCBI Taxonomy" id="29729"/>
    <lineage>
        <taxon>Eukaryota</taxon>
        <taxon>Viridiplantae</taxon>
        <taxon>Streptophyta</taxon>
        <taxon>Embryophyta</taxon>
        <taxon>Tracheophyta</taxon>
        <taxon>Spermatophyta</taxon>
        <taxon>Magnoliopsida</taxon>
        <taxon>eudicotyledons</taxon>
        <taxon>Gunneridae</taxon>
        <taxon>Pentapetalae</taxon>
        <taxon>rosids</taxon>
        <taxon>malvids</taxon>
        <taxon>Malvales</taxon>
        <taxon>Malvaceae</taxon>
        <taxon>Malvoideae</taxon>
        <taxon>Gossypium</taxon>
    </lineage>
</organism>
<dbReference type="Proteomes" id="UP001358586">
    <property type="component" value="Chromosome 6"/>
</dbReference>
<accession>A0ABR0PPC2</accession>
<evidence type="ECO:0000313" key="1">
    <source>
        <dbReference type="EMBL" id="KAK5826199.1"/>
    </source>
</evidence>
<evidence type="ECO:0000313" key="2">
    <source>
        <dbReference type="Proteomes" id="UP001358586"/>
    </source>
</evidence>
<name>A0ABR0PPC2_GOSAR</name>
<protein>
    <recommendedName>
        <fullName evidence="3">Retrotransposon Copia-like N-terminal domain-containing protein</fullName>
    </recommendedName>
</protein>
<reference evidence="1 2" key="1">
    <citation type="submission" date="2023-03" db="EMBL/GenBank/DDBJ databases">
        <title>WGS of Gossypium arboreum.</title>
        <authorList>
            <person name="Yu D."/>
        </authorList>
    </citation>
    <scope>NUCLEOTIDE SEQUENCE [LARGE SCALE GENOMIC DNA]</scope>
    <source>
        <tissue evidence="1">Leaf</tissue>
    </source>
</reference>
<sequence length="137" mass="15573">MSTDENLVIPTNNPSLQISPMKLGGQNYLAWSRLMAYKDTSPVNHRNLNSLIQPLVSGIQRTLLLWHGLSTLWNSIFPKPYSFVQQEEIHRVVMLYNPPLAKTDLIANQDAPSDGKSAKDHFMYDYCGKPRHTEDSC</sequence>
<proteinExistence type="predicted"/>
<gene>
    <name evidence="1" type="ORF">PVK06_021114</name>
</gene>
<keyword evidence="2" id="KW-1185">Reference proteome</keyword>